<protein>
    <recommendedName>
        <fullName evidence="2">OmpA-like domain-containing protein</fullName>
    </recommendedName>
</protein>
<dbReference type="SUPFAM" id="SSF103088">
    <property type="entry name" value="OmpA-like"/>
    <property type="match status" value="1"/>
</dbReference>
<organism evidence="3 4">
    <name type="scientific">Candidatus Accumulibacter phosphatis</name>
    <dbReference type="NCBI Taxonomy" id="327160"/>
    <lineage>
        <taxon>Bacteria</taxon>
        <taxon>Pseudomonadati</taxon>
        <taxon>Pseudomonadota</taxon>
        <taxon>Betaproteobacteria</taxon>
        <taxon>Candidatus Accumulibacter</taxon>
    </lineage>
</organism>
<proteinExistence type="predicted"/>
<sequence length="86" mass="9399">MEVIIVIGHADRIEQAGDQDISLGRAGAAKEYLVSQGVPFDRIYVEGKGNREPLTKPGQCTGSMSEQVIECLEPDRRIDIEVIGTK</sequence>
<feature type="domain" description="OmpA-like" evidence="2">
    <location>
        <begin position="1"/>
        <end position="86"/>
    </location>
</feature>
<evidence type="ECO:0000259" key="2">
    <source>
        <dbReference type="PROSITE" id="PS51123"/>
    </source>
</evidence>
<comment type="caution">
    <text evidence="3">The sequence shown here is derived from an EMBL/GenBank/DDBJ whole genome shotgun (WGS) entry which is preliminary data.</text>
</comment>
<dbReference type="PROSITE" id="PS51123">
    <property type="entry name" value="OMPA_2"/>
    <property type="match status" value="1"/>
</dbReference>
<dbReference type="Proteomes" id="UP000749010">
    <property type="component" value="Unassembled WGS sequence"/>
</dbReference>
<keyword evidence="4" id="KW-1185">Reference proteome</keyword>
<reference evidence="3 4" key="1">
    <citation type="submission" date="2019-03" db="EMBL/GenBank/DDBJ databases">
        <title>Metabolic reconstructions from genomes of highly enriched 'Candidatus Accumulibacter' and 'Candidatus Competibacter' bioreactor populations.</title>
        <authorList>
            <person name="Annavajhala M.K."/>
            <person name="Welles L."/>
            <person name="Abbas B."/>
            <person name="Sorokin D."/>
            <person name="Park H."/>
            <person name="Van Loosdrecht M."/>
            <person name="Chandran K."/>
        </authorList>
    </citation>
    <scope>NUCLEOTIDE SEQUENCE [LARGE SCALE GENOMIC DNA]</scope>
    <source>
        <strain evidence="3 4">SBR_S</strain>
    </source>
</reference>
<dbReference type="InterPro" id="IPR036737">
    <property type="entry name" value="OmpA-like_sf"/>
</dbReference>
<accession>A0ABX1U0I0</accession>
<evidence type="ECO:0000256" key="1">
    <source>
        <dbReference type="PROSITE-ProRule" id="PRU00473"/>
    </source>
</evidence>
<dbReference type="InterPro" id="IPR006665">
    <property type="entry name" value="OmpA-like"/>
</dbReference>
<dbReference type="Gene3D" id="3.30.1330.60">
    <property type="entry name" value="OmpA-like domain"/>
    <property type="match status" value="1"/>
</dbReference>
<gene>
    <name evidence="3" type="ORF">E4Q23_20985</name>
</gene>
<dbReference type="EMBL" id="SPMY01000089">
    <property type="protein sequence ID" value="NMQ30012.1"/>
    <property type="molecule type" value="Genomic_DNA"/>
</dbReference>
<evidence type="ECO:0000313" key="3">
    <source>
        <dbReference type="EMBL" id="NMQ30012.1"/>
    </source>
</evidence>
<keyword evidence="1" id="KW-0472">Membrane</keyword>
<name>A0ABX1U0I0_9PROT</name>
<evidence type="ECO:0000313" key="4">
    <source>
        <dbReference type="Proteomes" id="UP000749010"/>
    </source>
</evidence>
<dbReference type="Pfam" id="PF00691">
    <property type="entry name" value="OmpA"/>
    <property type="match status" value="1"/>
</dbReference>